<gene>
    <name evidence="1" type="ORF">S01H1_51232</name>
</gene>
<dbReference type="Gene3D" id="6.10.140.430">
    <property type="match status" value="1"/>
</dbReference>
<organism evidence="1">
    <name type="scientific">marine sediment metagenome</name>
    <dbReference type="NCBI Taxonomy" id="412755"/>
    <lineage>
        <taxon>unclassified sequences</taxon>
        <taxon>metagenomes</taxon>
        <taxon>ecological metagenomes</taxon>
    </lineage>
</organism>
<comment type="caution">
    <text evidence="1">The sequence shown here is derived from an EMBL/GenBank/DDBJ whole genome shotgun (WGS) entry which is preliminary data.</text>
</comment>
<sequence length="53" mass="5810">RGRPREAAVQLSLLGANDAFLEELASLDVDSLTPLQAITKLYELREKARGKQG</sequence>
<dbReference type="AlphaFoldDB" id="X0VSZ1"/>
<protein>
    <submittedName>
        <fullName evidence="1">Uncharacterized protein</fullName>
    </submittedName>
</protein>
<accession>X0VSZ1</accession>
<evidence type="ECO:0000313" key="1">
    <source>
        <dbReference type="EMBL" id="GAG21524.1"/>
    </source>
</evidence>
<proteinExistence type="predicted"/>
<reference evidence="1" key="1">
    <citation type="journal article" date="2014" name="Front. Microbiol.">
        <title>High frequency of phylogenetically diverse reductive dehalogenase-homologous genes in deep subseafloor sedimentary metagenomes.</title>
        <authorList>
            <person name="Kawai M."/>
            <person name="Futagami T."/>
            <person name="Toyoda A."/>
            <person name="Takaki Y."/>
            <person name="Nishi S."/>
            <person name="Hori S."/>
            <person name="Arai W."/>
            <person name="Tsubouchi T."/>
            <person name="Morono Y."/>
            <person name="Uchiyama I."/>
            <person name="Ito T."/>
            <person name="Fujiyama A."/>
            <person name="Inagaki F."/>
            <person name="Takami H."/>
        </authorList>
    </citation>
    <scope>NUCLEOTIDE SEQUENCE</scope>
    <source>
        <strain evidence="1">Expedition CK06-06</strain>
    </source>
</reference>
<feature type="non-terminal residue" evidence="1">
    <location>
        <position position="1"/>
    </location>
</feature>
<dbReference type="EMBL" id="BARS01033054">
    <property type="protein sequence ID" value="GAG21524.1"/>
    <property type="molecule type" value="Genomic_DNA"/>
</dbReference>
<name>X0VSZ1_9ZZZZ</name>